<accession>A0AB39KT97</accession>
<dbReference type="Pfam" id="PF14542">
    <property type="entry name" value="Acetyltransf_CG"/>
    <property type="match status" value="1"/>
</dbReference>
<dbReference type="InterPro" id="IPR031165">
    <property type="entry name" value="GNAT_YJDJ"/>
</dbReference>
<dbReference type="SUPFAM" id="SSF55729">
    <property type="entry name" value="Acyl-CoA N-acyltransferases (Nat)"/>
    <property type="match status" value="1"/>
</dbReference>
<organism evidence="2">
    <name type="scientific">Caulobacter sp. 73W</name>
    <dbReference type="NCBI Taxonomy" id="3161137"/>
    <lineage>
        <taxon>Bacteria</taxon>
        <taxon>Pseudomonadati</taxon>
        <taxon>Pseudomonadota</taxon>
        <taxon>Alphaproteobacteria</taxon>
        <taxon>Caulobacterales</taxon>
        <taxon>Caulobacteraceae</taxon>
        <taxon>Caulobacter</taxon>
    </lineage>
</organism>
<evidence type="ECO:0000259" key="1">
    <source>
        <dbReference type="PROSITE" id="PS51729"/>
    </source>
</evidence>
<proteinExistence type="predicted"/>
<dbReference type="PANTHER" id="PTHR31435">
    <property type="entry name" value="PROTEIN NATD1"/>
    <property type="match status" value="1"/>
</dbReference>
<name>A0AB39KT97_9CAUL</name>
<dbReference type="EMBL" id="CP158375">
    <property type="protein sequence ID" value="XDO96935.1"/>
    <property type="molecule type" value="Genomic_DNA"/>
</dbReference>
<dbReference type="EC" id="2.3.1.-" evidence="2"/>
<dbReference type="PROSITE" id="PS51729">
    <property type="entry name" value="GNAT_YJDJ"/>
    <property type="match status" value="1"/>
</dbReference>
<gene>
    <name evidence="2" type="ORF">ABOZ73_00450</name>
</gene>
<reference evidence="2" key="1">
    <citation type="submission" date="2024-06" db="EMBL/GenBank/DDBJ databases">
        <title>Caulobacter inopinatus, sp. nov.</title>
        <authorList>
            <person name="Donachie S.P."/>
        </authorList>
    </citation>
    <scope>NUCLEOTIDE SEQUENCE</scope>
    <source>
        <strain evidence="2">73W</strain>
    </source>
</reference>
<dbReference type="GO" id="GO:0016746">
    <property type="term" value="F:acyltransferase activity"/>
    <property type="evidence" value="ECO:0007669"/>
    <property type="project" value="UniProtKB-KW"/>
</dbReference>
<dbReference type="PANTHER" id="PTHR31435:SF10">
    <property type="entry name" value="BSR4717 PROTEIN"/>
    <property type="match status" value="1"/>
</dbReference>
<sequence length="103" mass="11530">MSDEIFEVINNEADGRFEIHLDDKVAYAEYRVLASGVLFPHTEVPVFFEGRGVGSALVKAAMAWVRERQLLVMPACTFVAGYIQRHPDLHDMVHPGYRAALGI</sequence>
<keyword evidence="2" id="KW-0808">Transferase</keyword>
<dbReference type="AlphaFoldDB" id="A0AB39KT97"/>
<evidence type="ECO:0000313" key="2">
    <source>
        <dbReference type="EMBL" id="XDO96935.1"/>
    </source>
</evidence>
<dbReference type="InterPro" id="IPR045057">
    <property type="entry name" value="Gcn5-rel_NAT"/>
</dbReference>
<keyword evidence="2" id="KW-0012">Acyltransferase</keyword>
<dbReference type="Gene3D" id="3.40.630.30">
    <property type="match status" value="1"/>
</dbReference>
<feature type="domain" description="N-acetyltransferase" evidence="1">
    <location>
        <begin position="9"/>
        <end position="94"/>
    </location>
</feature>
<dbReference type="RefSeq" id="WP_369059832.1">
    <property type="nucleotide sequence ID" value="NZ_CP158375.1"/>
</dbReference>
<dbReference type="InterPro" id="IPR016181">
    <property type="entry name" value="Acyl_CoA_acyltransferase"/>
</dbReference>
<protein>
    <submittedName>
        <fullName evidence="2">GNAT family N-acetyltransferase</fullName>
        <ecNumber evidence="2">2.3.1.-</ecNumber>
    </submittedName>
</protein>